<dbReference type="CDD" id="cd07377">
    <property type="entry name" value="WHTH_GntR"/>
    <property type="match status" value="1"/>
</dbReference>
<reference evidence="5 6" key="1">
    <citation type="submission" date="2017-08" db="EMBL/GenBank/DDBJ databases">
        <title>The Vibrio qinghaiensis sp.-Q67 is a luminous bacteria isolated firstly from Qinghai lake, Qinghai province, China, which has been proved to be very sensitive to detect environmental and food pollutants. Therefore, complete genome analysis of V. qinghaiensis sp.-Q67 highlights the potential application of this strain on detection of hazards in the contaminated environments.</title>
        <authorList>
            <person name="Gong L."/>
        </authorList>
    </citation>
    <scope>NUCLEOTIDE SEQUENCE [LARGE SCALE GENOMIC DNA]</scope>
    <source>
        <strain evidence="5 6">Q67</strain>
    </source>
</reference>
<dbReference type="PANTHER" id="PTHR38445:SF10">
    <property type="entry name" value="GNTR-FAMILY TRANSCRIPTIONAL REGULATOR"/>
    <property type="match status" value="1"/>
</dbReference>
<proteinExistence type="predicted"/>
<evidence type="ECO:0000256" key="2">
    <source>
        <dbReference type="ARBA" id="ARBA00023125"/>
    </source>
</evidence>
<protein>
    <submittedName>
        <fullName evidence="5">GntR family transcriptional regulator</fullName>
    </submittedName>
</protein>
<keyword evidence="3" id="KW-0804">Transcription</keyword>
<dbReference type="SUPFAM" id="SSF46785">
    <property type="entry name" value="Winged helix' DNA-binding domain"/>
    <property type="match status" value="1"/>
</dbReference>
<name>A0A223N404_9VIBR</name>
<keyword evidence="2" id="KW-0238">DNA-binding</keyword>
<dbReference type="AlphaFoldDB" id="A0A223N404"/>
<evidence type="ECO:0000256" key="1">
    <source>
        <dbReference type="ARBA" id="ARBA00023015"/>
    </source>
</evidence>
<feature type="domain" description="HTH gntR-type" evidence="4">
    <location>
        <begin position="40"/>
        <end position="108"/>
    </location>
</feature>
<keyword evidence="1" id="KW-0805">Transcription regulation</keyword>
<dbReference type="GO" id="GO:0003677">
    <property type="term" value="F:DNA binding"/>
    <property type="evidence" value="ECO:0007669"/>
    <property type="project" value="UniProtKB-KW"/>
</dbReference>
<dbReference type="InterPro" id="IPR036388">
    <property type="entry name" value="WH-like_DNA-bd_sf"/>
</dbReference>
<organism evidence="5 6">
    <name type="scientific">Vibrio qinghaiensis</name>
    <dbReference type="NCBI Taxonomy" id="2025808"/>
    <lineage>
        <taxon>Bacteria</taxon>
        <taxon>Pseudomonadati</taxon>
        <taxon>Pseudomonadota</taxon>
        <taxon>Gammaproteobacteria</taxon>
        <taxon>Vibrionales</taxon>
        <taxon>Vibrionaceae</taxon>
        <taxon>Vibrio</taxon>
    </lineage>
</organism>
<dbReference type="Gene3D" id="1.10.10.10">
    <property type="entry name" value="Winged helix-like DNA-binding domain superfamily/Winged helix DNA-binding domain"/>
    <property type="match status" value="1"/>
</dbReference>
<dbReference type="Pfam" id="PF00392">
    <property type="entry name" value="GntR"/>
    <property type="match status" value="1"/>
</dbReference>
<evidence type="ECO:0000259" key="4">
    <source>
        <dbReference type="PROSITE" id="PS50949"/>
    </source>
</evidence>
<evidence type="ECO:0000313" key="5">
    <source>
        <dbReference type="EMBL" id="ASU24426.1"/>
    </source>
</evidence>
<dbReference type="SMART" id="SM00345">
    <property type="entry name" value="HTH_GNTR"/>
    <property type="match status" value="1"/>
</dbReference>
<dbReference type="GO" id="GO:0003700">
    <property type="term" value="F:DNA-binding transcription factor activity"/>
    <property type="evidence" value="ECO:0007669"/>
    <property type="project" value="InterPro"/>
</dbReference>
<dbReference type="InterPro" id="IPR000524">
    <property type="entry name" value="Tscrpt_reg_HTH_GntR"/>
</dbReference>
<accession>A0A223N404</accession>
<sequence length="155" mass="18052">MCVFLCFFIHHLQFNIFALVLYMCITLYRYEIVTDWQDNQPIFRQLADKITEQILQGIWLEDSALPSVRTVSADMKINHLTVMKGYQLLVDEGIVEKRRGQGMYVAKGALAQLQAKQKQHFLEQQIPEIAQTLKLLAMPLEDFINQLQQHIEGDQ</sequence>
<dbReference type="KEGG" id="vqi:CCZ37_18475"/>
<gene>
    <name evidence="5" type="ORF">CCZ37_18475</name>
</gene>
<keyword evidence="6" id="KW-1185">Reference proteome</keyword>
<dbReference type="EMBL" id="CP022742">
    <property type="protein sequence ID" value="ASU24426.1"/>
    <property type="molecule type" value="Genomic_DNA"/>
</dbReference>
<dbReference type="InterPro" id="IPR036390">
    <property type="entry name" value="WH_DNA-bd_sf"/>
</dbReference>
<dbReference type="PANTHER" id="PTHR38445">
    <property type="entry name" value="HTH-TYPE TRANSCRIPTIONAL REPRESSOR YTRA"/>
    <property type="match status" value="1"/>
</dbReference>
<dbReference type="Proteomes" id="UP000215148">
    <property type="component" value="Chromosome 2"/>
</dbReference>
<evidence type="ECO:0000256" key="3">
    <source>
        <dbReference type="ARBA" id="ARBA00023163"/>
    </source>
</evidence>
<dbReference type="Gene3D" id="6.10.250.1220">
    <property type="match status" value="1"/>
</dbReference>
<dbReference type="PROSITE" id="PS50949">
    <property type="entry name" value="HTH_GNTR"/>
    <property type="match status" value="1"/>
</dbReference>
<evidence type="ECO:0000313" key="6">
    <source>
        <dbReference type="Proteomes" id="UP000215148"/>
    </source>
</evidence>